<gene>
    <name evidence="3" type="ORF">PaG_00531</name>
</gene>
<protein>
    <submittedName>
        <fullName evidence="3">Uncharacterized protein</fullName>
    </submittedName>
</protein>
<feature type="compositionally biased region" description="Polar residues" evidence="1">
    <location>
        <begin position="413"/>
        <end position="426"/>
    </location>
</feature>
<evidence type="ECO:0000313" key="4">
    <source>
        <dbReference type="Proteomes" id="UP000019462"/>
    </source>
</evidence>
<feature type="signal peptide" evidence="2">
    <location>
        <begin position="1"/>
        <end position="23"/>
    </location>
</feature>
<dbReference type="EMBL" id="AWNI01000003">
    <property type="protein sequence ID" value="ETS65077.1"/>
    <property type="molecule type" value="Genomic_DNA"/>
</dbReference>
<sequence>MKLLSIVSLTALSLAVAVPSTGAAPVPNVPWNPESRGNQVAAWWDSYLSSAASRQSLGPEDIWRSSRDELSQHLDAFHQRLNQLDYLKRWVLSNKMTRSALTTEQRNTLAKPFMPWKGKTLSNVYANRHGKARASYGSADLGLLPKKGSADEVFVTYYAEFEPWIPNLASSLCALLAVAMLPLLPPALCTSDSEDESEGLDLSLRLGQRLEHHDAASLDSPATLASGSSHSGRGSTLHELTQLGHVPAPPSLYESQMLNRMQQAAAPSEASSSMSGFPRQDADRRIEYDIAPMSWKRYADRYLGKPVPPFIVGGEFHPQHAIAFQQRILSLNTAKNNLAEGPQALPGLKGKTSSLSILIRINTGTRSHSARSEPQKLLMMRLAVLSFLLAISLCASAPTGGNVDLTLRLGPASTPQAASDGSTPTDLTLRLGPAYTPDSPGTSDSSTSSGEYVAEHPVLALRDGQLPKDPTFIPAEGSIRAAVQDLRGASSRRLFPFIPRLRKVDPGNLVGPDVRARRLWEYYTRYHLNTPVPAVIQDGRFHAQEALLLQRRIESLVRAKTLFIKLNRGRSFSKSEMGVLTRRFLNWRKVTKNVASSRASVFAPSNLRAKVAIDIQTLQRDEELLRRIAH</sequence>
<evidence type="ECO:0000256" key="1">
    <source>
        <dbReference type="SAM" id="MobiDB-lite"/>
    </source>
</evidence>
<feature type="chain" id="PRO_5004834603" evidence="2">
    <location>
        <begin position="24"/>
        <end position="630"/>
    </location>
</feature>
<feature type="region of interest" description="Disordered" evidence="1">
    <location>
        <begin position="217"/>
        <end position="236"/>
    </location>
</feature>
<reference evidence="3 4" key="1">
    <citation type="journal article" date="2014" name="Genome Announc.">
        <title>Genome sequence of the basidiomycetous fungus Pseudozyma aphidis DSM70725, an efficient producer of biosurfactant mannosylerythritol lipids.</title>
        <authorList>
            <person name="Lorenz S."/>
            <person name="Guenther M."/>
            <person name="Grumaz C."/>
            <person name="Rupp S."/>
            <person name="Zibek S."/>
            <person name="Sohn K."/>
        </authorList>
    </citation>
    <scope>NUCLEOTIDE SEQUENCE [LARGE SCALE GENOMIC DNA]</scope>
    <source>
        <strain evidence="4">ATCC 32657 / CBS 517.83 / DSM 70725 / JCM 10318 / NBRC 10182 / NRRL Y-7954 / St-0401</strain>
    </source>
</reference>
<proteinExistence type="predicted"/>
<feature type="compositionally biased region" description="Low complexity" evidence="1">
    <location>
        <begin position="437"/>
        <end position="450"/>
    </location>
</feature>
<comment type="caution">
    <text evidence="3">The sequence shown here is derived from an EMBL/GenBank/DDBJ whole genome shotgun (WGS) entry which is preliminary data.</text>
</comment>
<accession>W3VW62</accession>
<dbReference type="AlphaFoldDB" id="W3VW62"/>
<dbReference type="Proteomes" id="UP000019462">
    <property type="component" value="Unassembled WGS sequence"/>
</dbReference>
<evidence type="ECO:0000256" key="2">
    <source>
        <dbReference type="SAM" id="SignalP"/>
    </source>
</evidence>
<evidence type="ECO:0000313" key="3">
    <source>
        <dbReference type="EMBL" id="ETS65077.1"/>
    </source>
</evidence>
<feature type="compositionally biased region" description="Polar residues" evidence="1">
    <location>
        <begin position="223"/>
        <end position="234"/>
    </location>
</feature>
<organism evidence="3 4">
    <name type="scientific">Moesziomyces aphidis</name>
    <name type="common">Pseudozyma aphidis</name>
    <dbReference type="NCBI Taxonomy" id="84754"/>
    <lineage>
        <taxon>Eukaryota</taxon>
        <taxon>Fungi</taxon>
        <taxon>Dikarya</taxon>
        <taxon>Basidiomycota</taxon>
        <taxon>Ustilaginomycotina</taxon>
        <taxon>Ustilaginomycetes</taxon>
        <taxon>Ustilaginales</taxon>
        <taxon>Ustilaginaceae</taxon>
        <taxon>Moesziomyces</taxon>
    </lineage>
</organism>
<keyword evidence="4" id="KW-1185">Reference proteome</keyword>
<feature type="region of interest" description="Disordered" evidence="1">
    <location>
        <begin position="413"/>
        <end position="450"/>
    </location>
</feature>
<keyword evidence="2" id="KW-0732">Signal</keyword>
<dbReference type="HOGENOM" id="CLU_434195_0_0_1"/>
<name>W3VW62_MOEAP</name>
<dbReference type="OrthoDB" id="10263761at2759"/>